<gene>
    <name evidence="1" type="ordered locus">MLP_27340</name>
</gene>
<protein>
    <submittedName>
        <fullName evidence="1">Uncharacterized protein</fullName>
    </submittedName>
</protein>
<reference evidence="1 2" key="1">
    <citation type="submission" date="2011-05" db="EMBL/GenBank/DDBJ databases">
        <title>Whole genome sequence of Microlunatus phosphovorus NM-1.</title>
        <authorList>
            <person name="Hosoyama A."/>
            <person name="Sasaki K."/>
            <person name="Harada T."/>
            <person name="Igarashi R."/>
            <person name="Kawakoshi A."/>
            <person name="Sasagawa M."/>
            <person name="Fukada J."/>
            <person name="Nakamura S."/>
            <person name="Katano Y."/>
            <person name="Hanada S."/>
            <person name="Kamagata Y."/>
            <person name="Nakamura N."/>
            <person name="Yamazaki S."/>
            <person name="Fujita N."/>
        </authorList>
    </citation>
    <scope>NUCLEOTIDE SEQUENCE [LARGE SCALE GENOMIC DNA]</scope>
    <source>
        <strain evidence="2">ATCC 700054 / DSM 10555 / JCM 9379 / NBRC 101784 / NCIMB 13414 / VKM Ac-1990 / NM-1</strain>
    </source>
</reference>
<dbReference type="EMBL" id="AP012204">
    <property type="protein sequence ID" value="BAK35748.1"/>
    <property type="molecule type" value="Genomic_DNA"/>
</dbReference>
<evidence type="ECO:0000313" key="2">
    <source>
        <dbReference type="Proteomes" id="UP000007947"/>
    </source>
</evidence>
<proteinExistence type="predicted"/>
<organism evidence="1 2">
    <name type="scientific">Microlunatus phosphovorus (strain ATCC 700054 / DSM 10555 / JCM 9379 / NBRC 101784 / NCIMB 13414 / VKM Ac-1990 / NM-1)</name>
    <dbReference type="NCBI Taxonomy" id="1032480"/>
    <lineage>
        <taxon>Bacteria</taxon>
        <taxon>Bacillati</taxon>
        <taxon>Actinomycetota</taxon>
        <taxon>Actinomycetes</taxon>
        <taxon>Propionibacteriales</taxon>
        <taxon>Propionibacteriaceae</taxon>
        <taxon>Microlunatus</taxon>
    </lineage>
</organism>
<keyword evidence="2" id="KW-1185">Reference proteome</keyword>
<evidence type="ECO:0000313" key="1">
    <source>
        <dbReference type="EMBL" id="BAK35748.1"/>
    </source>
</evidence>
<accession>F5XI79</accession>
<name>F5XI79_MICPN</name>
<dbReference type="HOGENOM" id="CLU_3045410_0_0_11"/>
<dbReference type="KEGG" id="mph:MLP_27340"/>
<dbReference type="AlphaFoldDB" id="F5XI79"/>
<sequence>MQLPCSDTAYARALPSLGAPSRSFVESDTRLIGHLGRSGQVIPDQLTVMVTTET</sequence>
<dbReference type="Proteomes" id="UP000007947">
    <property type="component" value="Chromosome"/>
</dbReference>